<evidence type="ECO:0000313" key="2">
    <source>
        <dbReference type="EMBL" id="OQB41910.1"/>
    </source>
</evidence>
<keyword evidence="1" id="KW-0472">Membrane</keyword>
<dbReference type="Proteomes" id="UP000485621">
    <property type="component" value="Unassembled WGS sequence"/>
</dbReference>
<evidence type="ECO:0000256" key="1">
    <source>
        <dbReference type="SAM" id="Phobius"/>
    </source>
</evidence>
<gene>
    <name evidence="2" type="ORF">BWY04_00523</name>
</gene>
<accession>A0A1V5ZNQ9</accession>
<proteinExistence type="predicted"/>
<organism evidence="2">
    <name type="scientific">candidate division CPR1 bacterium ADurb.Bin160</name>
    <dbReference type="NCBI Taxonomy" id="1852826"/>
    <lineage>
        <taxon>Bacteria</taxon>
        <taxon>candidate division CPR1</taxon>
    </lineage>
</organism>
<protein>
    <submittedName>
        <fullName evidence="2">Uncharacterized protein</fullName>
    </submittedName>
</protein>
<reference evidence="2" key="1">
    <citation type="submission" date="2017-02" db="EMBL/GenBank/DDBJ databases">
        <title>Delving into the versatile metabolic prowess of the omnipresent phylum Bacteroidetes.</title>
        <authorList>
            <person name="Nobu M.K."/>
            <person name="Mei R."/>
            <person name="Narihiro T."/>
            <person name="Kuroda K."/>
            <person name="Liu W.-T."/>
        </authorList>
    </citation>
    <scope>NUCLEOTIDE SEQUENCE</scope>
    <source>
        <strain evidence="2">ADurb.Bin160</strain>
    </source>
</reference>
<dbReference type="EMBL" id="MWDB01000008">
    <property type="protein sequence ID" value="OQB41910.1"/>
    <property type="molecule type" value="Genomic_DNA"/>
</dbReference>
<comment type="caution">
    <text evidence="2">The sequence shown here is derived from an EMBL/GenBank/DDBJ whole genome shotgun (WGS) entry which is preliminary data.</text>
</comment>
<feature type="transmembrane region" description="Helical" evidence="1">
    <location>
        <begin position="48"/>
        <end position="77"/>
    </location>
</feature>
<keyword evidence="1" id="KW-1133">Transmembrane helix</keyword>
<keyword evidence="1" id="KW-0812">Transmembrane</keyword>
<dbReference type="AlphaFoldDB" id="A0A1V5ZNQ9"/>
<name>A0A1V5ZNQ9_9BACT</name>
<sequence>MSDIPNFLKIDTISFSAIMLAILSHNHHMVVCSSTVNIHFLFLRWNTIASVFIGLIHGILITCVCIHCFSSISAVFMTFHRILPVDKIDMLFPVLNSIPFSIEISESQFSYTSGSHHLLSLI</sequence>